<dbReference type="Proteomes" id="UP000274201">
    <property type="component" value="Chromosome"/>
</dbReference>
<sequence>MPLIWHQQRGTSNALHILLRAVDSMSTIWLDFMRQHLSTLVALLVLIPTAFNMNWRLSIVLVVLAIIYVLIARLVMRKTKDGQAAVECYYHNVFKHISDSISNVSIV</sequence>
<protein>
    <submittedName>
        <fullName evidence="7">Beta-(1--&gt;2)glucan export ATP-binding/permease protein NdvA</fullName>
        <ecNumber evidence="7">3.6.3.42</ecNumber>
    </submittedName>
</protein>
<keyword evidence="7" id="KW-0067">ATP-binding</keyword>
<gene>
    <name evidence="7" type="primary">ndvA_2</name>
    <name evidence="7" type="ORF">NCTC12905_01171</name>
</gene>
<evidence type="ECO:0000256" key="4">
    <source>
        <dbReference type="ARBA" id="ARBA00023136"/>
    </source>
</evidence>
<name>A0A3S4ZCU4_BARVI</name>
<keyword evidence="7" id="KW-0547">Nucleotide-binding</keyword>
<dbReference type="Gene3D" id="1.20.1560.10">
    <property type="entry name" value="ABC transporter type 1, transmembrane domain"/>
    <property type="match status" value="1"/>
</dbReference>
<dbReference type="GO" id="GO:0016787">
    <property type="term" value="F:hydrolase activity"/>
    <property type="evidence" value="ECO:0007669"/>
    <property type="project" value="UniProtKB-KW"/>
</dbReference>
<feature type="domain" description="ABC transmembrane type-1" evidence="6">
    <location>
        <begin position="1"/>
        <end position="107"/>
    </location>
</feature>
<dbReference type="Pfam" id="PF00664">
    <property type="entry name" value="ABC_membrane"/>
    <property type="match status" value="1"/>
</dbReference>
<dbReference type="AlphaFoldDB" id="A0A3S4ZCU4"/>
<dbReference type="PROSITE" id="PS50929">
    <property type="entry name" value="ABC_TM1F"/>
    <property type="match status" value="1"/>
</dbReference>
<proteinExistence type="predicted"/>
<keyword evidence="7" id="KW-0378">Hydrolase</keyword>
<evidence type="ECO:0000256" key="1">
    <source>
        <dbReference type="ARBA" id="ARBA00004651"/>
    </source>
</evidence>
<feature type="transmembrane region" description="Helical" evidence="5">
    <location>
        <begin position="57"/>
        <end position="76"/>
    </location>
</feature>
<dbReference type="InterPro" id="IPR036640">
    <property type="entry name" value="ABC1_TM_sf"/>
</dbReference>
<accession>A0A3S4ZCU4</accession>
<dbReference type="SUPFAM" id="SSF90123">
    <property type="entry name" value="ABC transporter transmembrane region"/>
    <property type="match status" value="1"/>
</dbReference>
<dbReference type="GO" id="GO:0005524">
    <property type="term" value="F:ATP binding"/>
    <property type="evidence" value="ECO:0007669"/>
    <property type="project" value="UniProtKB-KW"/>
</dbReference>
<comment type="subcellular location">
    <subcellularLocation>
        <location evidence="1">Cell membrane</location>
        <topology evidence="1">Multi-pass membrane protein</topology>
    </subcellularLocation>
</comment>
<evidence type="ECO:0000259" key="6">
    <source>
        <dbReference type="PROSITE" id="PS50929"/>
    </source>
</evidence>
<dbReference type="EC" id="3.6.3.42" evidence="7"/>
<keyword evidence="4 5" id="KW-0472">Membrane</keyword>
<organism evidence="7 8">
    <name type="scientific">Bartonella vinsonii</name>
    <name type="common">Rochalimaea vinsonii</name>
    <dbReference type="NCBI Taxonomy" id="33047"/>
    <lineage>
        <taxon>Bacteria</taxon>
        <taxon>Pseudomonadati</taxon>
        <taxon>Pseudomonadota</taxon>
        <taxon>Alphaproteobacteria</taxon>
        <taxon>Hyphomicrobiales</taxon>
        <taxon>Bartonellaceae</taxon>
        <taxon>Bartonella</taxon>
    </lineage>
</organism>
<evidence type="ECO:0000256" key="5">
    <source>
        <dbReference type="SAM" id="Phobius"/>
    </source>
</evidence>
<evidence type="ECO:0000256" key="2">
    <source>
        <dbReference type="ARBA" id="ARBA00022692"/>
    </source>
</evidence>
<reference evidence="7 8" key="1">
    <citation type="submission" date="2018-12" db="EMBL/GenBank/DDBJ databases">
        <authorList>
            <consortium name="Pathogen Informatics"/>
        </authorList>
    </citation>
    <scope>NUCLEOTIDE SEQUENCE [LARGE SCALE GENOMIC DNA]</scope>
    <source>
        <strain evidence="7 8">NCTC12905</strain>
    </source>
</reference>
<dbReference type="InterPro" id="IPR011527">
    <property type="entry name" value="ABC1_TM_dom"/>
</dbReference>
<keyword evidence="3 5" id="KW-1133">Transmembrane helix</keyword>
<dbReference type="EMBL" id="LR134529">
    <property type="protein sequence ID" value="VEJ45513.1"/>
    <property type="molecule type" value="Genomic_DNA"/>
</dbReference>
<keyword evidence="2 5" id="KW-0812">Transmembrane</keyword>
<evidence type="ECO:0000313" key="7">
    <source>
        <dbReference type="EMBL" id="VEJ45513.1"/>
    </source>
</evidence>
<evidence type="ECO:0000313" key="8">
    <source>
        <dbReference type="Proteomes" id="UP000274201"/>
    </source>
</evidence>
<evidence type="ECO:0000256" key="3">
    <source>
        <dbReference type="ARBA" id="ARBA00022989"/>
    </source>
</evidence>
<dbReference type="GO" id="GO:0005886">
    <property type="term" value="C:plasma membrane"/>
    <property type="evidence" value="ECO:0007669"/>
    <property type="project" value="UniProtKB-SubCell"/>
</dbReference>
<dbReference type="GO" id="GO:0140359">
    <property type="term" value="F:ABC-type transporter activity"/>
    <property type="evidence" value="ECO:0007669"/>
    <property type="project" value="InterPro"/>
</dbReference>